<name>A0A1R3KTY3_9ROSI</name>
<accession>A0A1R3KTY3</accession>
<dbReference type="EMBL" id="AWUE01011536">
    <property type="protein sequence ID" value="OMP10553.1"/>
    <property type="molecule type" value="Genomic_DNA"/>
</dbReference>
<dbReference type="Proteomes" id="UP000187203">
    <property type="component" value="Unassembled WGS sequence"/>
</dbReference>
<organism evidence="1 2">
    <name type="scientific">Corchorus olitorius</name>
    <dbReference type="NCBI Taxonomy" id="93759"/>
    <lineage>
        <taxon>Eukaryota</taxon>
        <taxon>Viridiplantae</taxon>
        <taxon>Streptophyta</taxon>
        <taxon>Embryophyta</taxon>
        <taxon>Tracheophyta</taxon>
        <taxon>Spermatophyta</taxon>
        <taxon>Magnoliopsida</taxon>
        <taxon>eudicotyledons</taxon>
        <taxon>Gunneridae</taxon>
        <taxon>Pentapetalae</taxon>
        <taxon>rosids</taxon>
        <taxon>malvids</taxon>
        <taxon>Malvales</taxon>
        <taxon>Malvaceae</taxon>
        <taxon>Grewioideae</taxon>
        <taxon>Apeibeae</taxon>
        <taxon>Corchorus</taxon>
    </lineage>
</organism>
<keyword evidence="2" id="KW-1185">Reference proteome</keyword>
<gene>
    <name evidence="1" type="ORF">COLO4_04442</name>
</gene>
<sequence>MVRRDQALYHLSYRARSPLSSDYRLVGAFILGSFLNVEDEATVDCIDVAAATVDLSENVSDYIVNMEVWDSDRLLAQVPIEIAVPTSPR</sequence>
<evidence type="ECO:0000313" key="2">
    <source>
        <dbReference type="Proteomes" id="UP000187203"/>
    </source>
</evidence>
<evidence type="ECO:0000313" key="1">
    <source>
        <dbReference type="EMBL" id="OMP10553.1"/>
    </source>
</evidence>
<proteinExistence type="predicted"/>
<comment type="caution">
    <text evidence="1">The sequence shown here is derived from an EMBL/GenBank/DDBJ whole genome shotgun (WGS) entry which is preliminary data.</text>
</comment>
<dbReference type="AlphaFoldDB" id="A0A1R3KTY3"/>
<protein>
    <submittedName>
        <fullName evidence="1">Uncharacterized protein</fullName>
    </submittedName>
</protein>
<reference evidence="2" key="1">
    <citation type="submission" date="2013-09" db="EMBL/GenBank/DDBJ databases">
        <title>Corchorus olitorius genome sequencing.</title>
        <authorList>
            <person name="Alam M."/>
            <person name="Haque M.S."/>
            <person name="Islam M.S."/>
            <person name="Emdad E.M."/>
            <person name="Islam M.M."/>
            <person name="Ahmed B."/>
            <person name="Halim A."/>
            <person name="Hossen Q.M.M."/>
            <person name="Hossain M.Z."/>
            <person name="Ahmed R."/>
            <person name="Khan M.M."/>
            <person name="Islam R."/>
            <person name="Rashid M.M."/>
            <person name="Khan S.A."/>
            <person name="Rahman M.S."/>
            <person name="Alam M."/>
            <person name="Yahiya A.S."/>
            <person name="Khan M.S."/>
            <person name="Azam M.S."/>
            <person name="Haque T."/>
            <person name="Lashkar M.Z.H."/>
            <person name="Akhand A.I."/>
            <person name="Morshed G."/>
            <person name="Roy S."/>
            <person name="Uddin K.S."/>
            <person name="Rabeya T."/>
            <person name="Hossain A.S."/>
            <person name="Chowdhury A."/>
            <person name="Snigdha A.R."/>
            <person name="Mortoza M.S."/>
            <person name="Matin S.A."/>
            <person name="Hoque S.M.E."/>
            <person name="Islam M.K."/>
            <person name="Roy D.K."/>
            <person name="Haider R."/>
            <person name="Moosa M.M."/>
            <person name="Elias S.M."/>
            <person name="Hasan A.M."/>
            <person name="Jahan S."/>
            <person name="Shafiuddin M."/>
            <person name="Mahmood N."/>
            <person name="Shommy N.S."/>
        </authorList>
    </citation>
    <scope>NUCLEOTIDE SEQUENCE [LARGE SCALE GENOMIC DNA]</scope>
    <source>
        <strain evidence="2">cv. O-4</strain>
    </source>
</reference>